<dbReference type="AlphaFoldDB" id="A0A1N7HHM4"/>
<accession>A0A1N7HHM4</accession>
<evidence type="ECO:0000256" key="4">
    <source>
        <dbReference type="ARBA" id="ARBA00022741"/>
    </source>
</evidence>
<evidence type="ECO:0000256" key="6">
    <source>
        <dbReference type="ARBA" id="ARBA00023251"/>
    </source>
</evidence>
<dbReference type="GO" id="GO:0005886">
    <property type="term" value="C:plasma membrane"/>
    <property type="evidence" value="ECO:0007669"/>
    <property type="project" value="UniProtKB-SubCell"/>
</dbReference>
<sequence>MELLTGFQKPDAGSVRVLGLDPFKDRTRVRGNVGIMVQEAGFFPDLTAGQTVGIWRDFTPAARPASEALELAGLTAKAKTKVRQLSGGEKRRLDLALALLGEPDVLFLDELTTGMDPEAQPRYASSSGADVRATCPGGLPRKPPREYPATIGAGLPTVTHDCLRSLKGSGEAPDGSLLYLIKECPRPGTTQIYGAFTCAFFWPSRC</sequence>
<dbReference type="PANTHER" id="PTHR42711:SF5">
    <property type="entry name" value="ABC TRANSPORTER ATP-BINDING PROTEIN NATA"/>
    <property type="match status" value="1"/>
</dbReference>
<dbReference type="GO" id="GO:0005524">
    <property type="term" value="F:ATP binding"/>
    <property type="evidence" value="ECO:0007669"/>
    <property type="project" value="UniProtKB-KW"/>
</dbReference>
<gene>
    <name evidence="8" type="ORF">SAMN05421833_1515</name>
</gene>
<keyword evidence="4" id="KW-0547">Nucleotide-binding</keyword>
<evidence type="ECO:0000313" key="9">
    <source>
        <dbReference type="Proteomes" id="UP000186096"/>
    </source>
</evidence>
<name>A0A1N7HHM4_9ACTN</name>
<dbReference type="STRING" id="58117.SAMN05421833_1515"/>
<dbReference type="EMBL" id="FTNI01000051">
    <property type="protein sequence ID" value="SIS24369.1"/>
    <property type="molecule type" value="Genomic_DNA"/>
</dbReference>
<evidence type="ECO:0000256" key="3">
    <source>
        <dbReference type="ARBA" id="ARBA00022448"/>
    </source>
</evidence>
<evidence type="ECO:0000256" key="5">
    <source>
        <dbReference type="ARBA" id="ARBA00022840"/>
    </source>
</evidence>
<dbReference type="Gene3D" id="3.40.50.300">
    <property type="entry name" value="P-loop containing nucleotide triphosphate hydrolases"/>
    <property type="match status" value="1"/>
</dbReference>
<dbReference type="InterPro" id="IPR027417">
    <property type="entry name" value="P-loop_NTPase"/>
</dbReference>
<dbReference type="Proteomes" id="UP000186096">
    <property type="component" value="Unassembled WGS sequence"/>
</dbReference>
<dbReference type="PANTHER" id="PTHR42711">
    <property type="entry name" value="ABC TRANSPORTER ATP-BINDING PROTEIN"/>
    <property type="match status" value="1"/>
</dbReference>
<keyword evidence="6" id="KW-0046">Antibiotic resistance</keyword>
<keyword evidence="3" id="KW-0813">Transport</keyword>
<evidence type="ECO:0000256" key="1">
    <source>
        <dbReference type="ARBA" id="ARBA00004202"/>
    </source>
</evidence>
<feature type="domain" description="ABC transporter" evidence="7">
    <location>
        <begin position="2"/>
        <end position="112"/>
    </location>
</feature>
<comment type="subcellular location">
    <subcellularLocation>
        <location evidence="1">Cell membrane</location>
        <topology evidence="1">Peripheral membrane protein</topology>
    </subcellularLocation>
</comment>
<dbReference type="InterPro" id="IPR003439">
    <property type="entry name" value="ABC_transporter-like_ATP-bd"/>
</dbReference>
<dbReference type="SUPFAM" id="SSF52540">
    <property type="entry name" value="P-loop containing nucleoside triphosphate hydrolases"/>
    <property type="match status" value="1"/>
</dbReference>
<evidence type="ECO:0000256" key="2">
    <source>
        <dbReference type="ARBA" id="ARBA00005417"/>
    </source>
</evidence>
<evidence type="ECO:0000313" key="8">
    <source>
        <dbReference type="EMBL" id="SIS24369.1"/>
    </source>
</evidence>
<proteinExistence type="inferred from homology"/>
<dbReference type="RefSeq" id="WP_076443078.1">
    <property type="nucleotide sequence ID" value="NZ_FTNI01000051.1"/>
</dbReference>
<comment type="similarity">
    <text evidence="2">Belongs to the ABC transporter superfamily.</text>
</comment>
<reference evidence="9" key="1">
    <citation type="submission" date="2017-01" db="EMBL/GenBank/DDBJ databases">
        <authorList>
            <person name="Varghese N."/>
            <person name="Submissions S."/>
        </authorList>
    </citation>
    <scope>NUCLEOTIDE SEQUENCE [LARGE SCALE GENOMIC DNA]</scope>
    <source>
        <strain evidence="9">ATCC 12950</strain>
    </source>
</reference>
<organism evidence="8 9">
    <name type="scientific">Microbispora rosea</name>
    <dbReference type="NCBI Taxonomy" id="58117"/>
    <lineage>
        <taxon>Bacteria</taxon>
        <taxon>Bacillati</taxon>
        <taxon>Actinomycetota</taxon>
        <taxon>Actinomycetes</taxon>
        <taxon>Streptosporangiales</taxon>
        <taxon>Streptosporangiaceae</taxon>
        <taxon>Microbispora</taxon>
    </lineage>
</organism>
<keyword evidence="9" id="KW-1185">Reference proteome</keyword>
<protein>
    <submittedName>
        <fullName evidence="8">ABC transporter</fullName>
    </submittedName>
</protein>
<dbReference type="Pfam" id="PF00005">
    <property type="entry name" value="ABC_tran"/>
    <property type="match status" value="1"/>
</dbReference>
<evidence type="ECO:0000259" key="7">
    <source>
        <dbReference type="Pfam" id="PF00005"/>
    </source>
</evidence>
<keyword evidence="5" id="KW-0067">ATP-binding</keyword>
<dbReference type="InterPro" id="IPR050763">
    <property type="entry name" value="ABC_transporter_ATP-binding"/>
</dbReference>
<dbReference type="GO" id="GO:0046677">
    <property type="term" value="P:response to antibiotic"/>
    <property type="evidence" value="ECO:0007669"/>
    <property type="project" value="UniProtKB-KW"/>
</dbReference>
<dbReference type="GO" id="GO:0016887">
    <property type="term" value="F:ATP hydrolysis activity"/>
    <property type="evidence" value="ECO:0007669"/>
    <property type="project" value="InterPro"/>
</dbReference>